<dbReference type="RefSeq" id="WP_054649498.1">
    <property type="nucleotide sequence ID" value="NZ_AZFJ01000036.1"/>
</dbReference>
<dbReference type="EMBL" id="AZFJ01000036">
    <property type="protein sequence ID" value="KRL86933.1"/>
    <property type="molecule type" value="Genomic_DNA"/>
</dbReference>
<dbReference type="STRING" id="1423783.FC50_GL000126"/>
<dbReference type="OrthoDB" id="9797023at2"/>
<protein>
    <submittedName>
        <fullName evidence="2">Stress induced DNA binding protein</fullName>
    </submittedName>
</protein>
<proteinExistence type="predicted"/>
<dbReference type="SUPFAM" id="SSF47240">
    <property type="entry name" value="Ferritin-like"/>
    <property type="match status" value="1"/>
</dbReference>
<organism evidence="2 3">
    <name type="scientific">Lacticaseibacillus pantheris DSM 15945 = JCM 12539 = NBRC 106106</name>
    <dbReference type="NCBI Taxonomy" id="1423783"/>
    <lineage>
        <taxon>Bacteria</taxon>
        <taxon>Bacillati</taxon>
        <taxon>Bacillota</taxon>
        <taxon>Bacilli</taxon>
        <taxon>Lactobacillales</taxon>
        <taxon>Lactobacillaceae</taxon>
        <taxon>Lacticaseibacillus</taxon>
    </lineage>
</organism>
<comment type="caution">
    <text evidence="2">The sequence shown here is derived from an EMBL/GenBank/DDBJ whole genome shotgun (WGS) entry which is preliminary data.</text>
</comment>
<evidence type="ECO:0000313" key="2">
    <source>
        <dbReference type="EMBL" id="KRL86933.1"/>
    </source>
</evidence>
<sequence length="183" mass="20367">MATAEELFTAEQAQSDHDHHVPTAGAMINHVLSNHVVLTNKLRQAAWFVRGATAGQLTTTFVAINGENNDWIERIASALLDEGEIPATLMSEYSEWTMLEEDGAQKYRDADEMVNGLVNDFETDNLFVTRAIALANKEGRPALAATMTTMFGWNRHQVRVLQSLLGHSARFGLDDEDDDDDEF</sequence>
<dbReference type="InterPro" id="IPR008331">
    <property type="entry name" value="Ferritin_DPS_dom"/>
</dbReference>
<dbReference type="Pfam" id="PF00210">
    <property type="entry name" value="Ferritin"/>
    <property type="match status" value="1"/>
</dbReference>
<keyword evidence="3" id="KW-1185">Reference proteome</keyword>
<reference evidence="2 3" key="1">
    <citation type="journal article" date="2015" name="Genome Announc.">
        <title>Expanding the biotechnology potential of lactobacilli through comparative genomics of 213 strains and associated genera.</title>
        <authorList>
            <person name="Sun Z."/>
            <person name="Harris H.M."/>
            <person name="McCann A."/>
            <person name="Guo C."/>
            <person name="Argimon S."/>
            <person name="Zhang W."/>
            <person name="Yang X."/>
            <person name="Jeffery I.B."/>
            <person name="Cooney J.C."/>
            <person name="Kagawa T.F."/>
            <person name="Liu W."/>
            <person name="Song Y."/>
            <person name="Salvetti E."/>
            <person name="Wrobel A."/>
            <person name="Rasinkangas P."/>
            <person name="Parkhill J."/>
            <person name="Rea M.C."/>
            <person name="O'Sullivan O."/>
            <person name="Ritari J."/>
            <person name="Douillard F.P."/>
            <person name="Paul Ross R."/>
            <person name="Yang R."/>
            <person name="Briner A.E."/>
            <person name="Felis G.E."/>
            <person name="de Vos W.M."/>
            <person name="Barrangou R."/>
            <person name="Klaenhammer T.R."/>
            <person name="Caufield P.W."/>
            <person name="Cui Y."/>
            <person name="Zhang H."/>
            <person name="O'Toole P.W."/>
        </authorList>
    </citation>
    <scope>NUCLEOTIDE SEQUENCE [LARGE SCALE GENOMIC DNA]</scope>
    <source>
        <strain evidence="2 3">DSM 15945</strain>
    </source>
</reference>
<dbReference type="InterPro" id="IPR012347">
    <property type="entry name" value="Ferritin-like"/>
</dbReference>
<dbReference type="PATRIC" id="fig|1423783.4.peg.134"/>
<dbReference type="AlphaFoldDB" id="A0A0R1U790"/>
<dbReference type="Proteomes" id="UP000051922">
    <property type="component" value="Unassembled WGS sequence"/>
</dbReference>
<dbReference type="GO" id="GO:0008199">
    <property type="term" value="F:ferric iron binding"/>
    <property type="evidence" value="ECO:0007669"/>
    <property type="project" value="InterPro"/>
</dbReference>
<gene>
    <name evidence="2" type="ORF">FC50_GL000126</name>
</gene>
<evidence type="ECO:0000259" key="1">
    <source>
        <dbReference type="Pfam" id="PF00210"/>
    </source>
</evidence>
<dbReference type="InterPro" id="IPR009078">
    <property type="entry name" value="Ferritin-like_SF"/>
</dbReference>
<evidence type="ECO:0000313" key="3">
    <source>
        <dbReference type="Proteomes" id="UP000051922"/>
    </source>
</evidence>
<name>A0A0R1U790_9LACO</name>
<dbReference type="Gene3D" id="1.20.1260.10">
    <property type="match status" value="1"/>
</dbReference>
<feature type="domain" description="Ferritin/DPS" evidence="1">
    <location>
        <begin position="27"/>
        <end position="167"/>
    </location>
</feature>
<accession>A0A0R1U790</accession>